<sequence length="326" mass="34575">MSKILVTGGSGFLAGHCIAAALAAGHEVRTTLRNLDKASQVRAMMVTAGADPDHGLTFHAADLGHDDGWDAAAAGCDYVLHTASPFPPVQPEDPNDLVIPARDGTLRVLRAASRAGVRRVVLTSSFAAVGYGPALPGHVYTEEDWTPVDAPNQPYILSKTIAERAAWDFVGEVGTPELSVVNPTGIFGPALGPQLSTSMNIIKGLLDGAFPPELPDMWFGVVDVRDVADLHLRAMTQPAAAGERFIAVSGEPLSLLEVATILRECFGASATRVPRRAAPPSPNANRRRSSGIKARQRLGWSPRPGKEAIVASAESLMRLKLLRTFD</sequence>
<keyword evidence="1" id="KW-0560">Oxidoreductase</keyword>
<dbReference type="InterPro" id="IPR050425">
    <property type="entry name" value="NAD(P)_dehydrat-like"/>
</dbReference>
<dbReference type="CDD" id="cd05227">
    <property type="entry name" value="AR_SDR_e"/>
    <property type="match status" value="1"/>
</dbReference>
<evidence type="ECO:0000256" key="2">
    <source>
        <dbReference type="ARBA" id="ARBA00023445"/>
    </source>
</evidence>
<organism evidence="5 6">
    <name type="scientific">Nitrospirillum amazonense</name>
    <dbReference type="NCBI Taxonomy" id="28077"/>
    <lineage>
        <taxon>Bacteria</taxon>
        <taxon>Pseudomonadati</taxon>
        <taxon>Pseudomonadota</taxon>
        <taxon>Alphaproteobacteria</taxon>
        <taxon>Rhodospirillales</taxon>
        <taxon>Azospirillaceae</taxon>
        <taxon>Nitrospirillum</taxon>
    </lineage>
</organism>
<dbReference type="AlphaFoldDB" id="A0A560KAU7"/>
<feature type="compositionally biased region" description="Basic residues" evidence="3">
    <location>
        <begin position="285"/>
        <end position="296"/>
    </location>
</feature>
<dbReference type="PANTHER" id="PTHR10366">
    <property type="entry name" value="NAD DEPENDENT EPIMERASE/DEHYDRATASE"/>
    <property type="match status" value="1"/>
</dbReference>
<dbReference type="Pfam" id="PF01370">
    <property type="entry name" value="Epimerase"/>
    <property type="match status" value="1"/>
</dbReference>
<dbReference type="InterPro" id="IPR036291">
    <property type="entry name" value="NAD(P)-bd_dom_sf"/>
</dbReference>
<evidence type="ECO:0000313" key="5">
    <source>
        <dbReference type="EMBL" id="TWB80306.1"/>
    </source>
</evidence>
<accession>A0A560KAU7</accession>
<gene>
    <name evidence="5" type="ORF">FBZ87_102730</name>
</gene>
<dbReference type="Gene3D" id="3.40.50.720">
    <property type="entry name" value="NAD(P)-binding Rossmann-like Domain"/>
    <property type="match status" value="1"/>
</dbReference>
<proteinExistence type="inferred from homology"/>
<feature type="region of interest" description="Disordered" evidence="3">
    <location>
        <begin position="273"/>
        <end position="300"/>
    </location>
</feature>
<dbReference type="InterPro" id="IPR001509">
    <property type="entry name" value="Epimerase_deHydtase"/>
</dbReference>
<comment type="caution">
    <text evidence="5">The sequence shown here is derived from an EMBL/GenBank/DDBJ whole genome shotgun (WGS) entry which is preliminary data.</text>
</comment>
<comment type="similarity">
    <text evidence="2">Belongs to the NAD(P)-dependent epimerase/dehydratase family. Dihydroflavonol-4-reductase subfamily.</text>
</comment>
<feature type="domain" description="NAD-dependent epimerase/dehydratase" evidence="4">
    <location>
        <begin position="4"/>
        <end position="241"/>
    </location>
</feature>
<evidence type="ECO:0000256" key="1">
    <source>
        <dbReference type="ARBA" id="ARBA00023002"/>
    </source>
</evidence>
<dbReference type="PANTHER" id="PTHR10366:SF564">
    <property type="entry name" value="STEROL-4-ALPHA-CARBOXYLATE 3-DEHYDROGENASE, DECARBOXYLATING"/>
    <property type="match status" value="1"/>
</dbReference>
<evidence type="ECO:0000259" key="4">
    <source>
        <dbReference type="Pfam" id="PF01370"/>
    </source>
</evidence>
<name>A0A560KAU7_9PROT</name>
<dbReference type="Proteomes" id="UP000320516">
    <property type="component" value="Unassembled WGS sequence"/>
</dbReference>
<dbReference type="RefSeq" id="WP_145609690.1">
    <property type="nucleotide sequence ID" value="NZ_VITV01000002.1"/>
</dbReference>
<dbReference type="EMBL" id="VITV01000002">
    <property type="protein sequence ID" value="TWB80306.1"/>
    <property type="molecule type" value="Genomic_DNA"/>
</dbReference>
<reference evidence="5 6" key="1">
    <citation type="submission" date="2019-06" db="EMBL/GenBank/DDBJ databases">
        <title>Genomic Encyclopedia of Type Strains, Phase IV (KMG-V): Genome sequencing to study the core and pangenomes of soil and plant-associated prokaryotes.</title>
        <authorList>
            <person name="Whitman W."/>
        </authorList>
    </citation>
    <scope>NUCLEOTIDE SEQUENCE [LARGE SCALE GENOMIC DNA]</scope>
    <source>
        <strain evidence="5 6">BR 12005</strain>
    </source>
</reference>
<evidence type="ECO:0000313" key="6">
    <source>
        <dbReference type="Proteomes" id="UP000320516"/>
    </source>
</evidence>
<dbReference type="FunFam" id="3.40.50.720:FF:000336">
    <property type="entry name" value="Aldehyde reductase"/>
    <property type="match status" value="1"/>
</dbReference>
<dbReference type="SUPFAM" id="SSF51735">
    <property type="entry name" value="NAD(P)-binding Rossmann-fold domains"/>
    <property type="match status" value="1"/>
</dbReference>
<evidence type="ECO:0000256" key="3">
    <source>
        <dbReference type="SAM" id="MobiDB-lite"/>
    </source>
</evidence>
<protein>
    <submittedName>
        <fullName evidence="5">Dihydroflavonol-4-reductase</fullName>
    </submittedName>
</protein>
<dbReference type="GO" id="GO:0016616">
    <property type="term" value="F:oxidoreductase activity, acting on the CH-OH group of donors, NAD or NADP as acceptor"/>
    <property type="evidence" value="ECO:0007669"/>
    <property type="project" value="TreeGrafter"/>
</dbReference>